<proteinExistence type="predicted"/>
<sequence length="184" mass="20528">MSHSFVNPAIYVLRNRKFRDGFAYCFSCLPCVHYSGDLHNLSIRRGNTCRRFTSSDVEVLQNVVLNDNSVYFYEPSTTKLQHRTSGILARVISNNNFYSSDHHHRLQSPTTGSCSKNGGSKKCGRNSALISAMGKKYSRVPSNGRNFESRMSSFAANPSRSGGMNNGKLKTAFSHREGHTDSYA</sequence>
<dbReference type="AlphaFoldDB" id="A0A915JU44"/>
<dbReference type="WBParaSite" id="nRc.2.0.1.t29786-RA">
    <property type="protein sequence ID" value="nRc.2.0.1.t29786-RA"/>
    <property type="gene ID" value="nRc.2.0.1.g29786"/>
</dbReference>
<evidence type="ECO:0000256" key="1">
    <source>
        <dbReference type="SAM" id="MobiDB-lite"/>
    </source>
</evidence>
<evidence type="ECO:0000313" key="3">
    <source>
        <dbReference type="WBParaSite" id="nRc.2.0.1.t29786-RA"/>
    </source>
</evidence>
<dbReference type="Proteomes" id="UP000887565">
    <property type="component" value="Unplaced"/>
</dbReference>
<reference evidence="3" key="1">
    <citation type="submission" date="2022-11" db="UniProtKB">
        <authorList>
            <consortium name="WormBaseParasite"/>
        </authorList>
    </citation>
    <scope>IDENTIFICATION</scope>
</reference>
<organism evidence="2 3">
    <name type="scientific">Romanomermis culicivorax</name>
    <name type="common">Nematode worm</name>
    <dbReference type="NCBI Taxonomy" id="13658"/>
    <lineage>
        <taxon>Eukaryota</taxon>
        <taxon>Metazoa</taxon>
        <taxon>Ecdysozoa</taxon>
        <taxon>Nematoda</taxon>
        <taxon>Enoplea</taxon>
        <taxon>Dorylaimia</taxon>
        <taxon>Mermithida</taxon>
        <taxon>Mermithoidea</taxon>
        <taxon>Mermithidae</taxon>
        <taxon>Romanomermis</taxon>
    </lineage>
</organism>
<feature type="compositionally biased region" description="Polar residues" evidence="1">
    <location>
        <begin position="107"/>
        <end position="118"/>
    </location>
</feature>
<dbReference type="SUPFAM" id="SSF81321">
    <property type="entry name" value="Family A G protein-coupled receptor-like"/>
    <property type="match status" value="1"/>
</dbReference>
<feature type="region of interest" description="Disordered" evidence="1">
    <location>
        <begin position="100"/>
        <end position="119"/>
    </location>
</feature>
<accession>A0A915JU44</accession>
<keyword evidence="2" id="KW-1185">Reference proteome</keyword>
<protein>
    <submittedName>
        <fullName evidence="3">Uncharacterized protein</fullName>
    </submittedName>
</protein>
<name>A0A915JU44_ROMCU</name>
<evidence type="ECO:0000313" key="2">
    <source>
        <dbReference type="Proteomes" id="UP000887565"/>
    </source>
</evidence>